<dbReference type="EMBL" id="BAAAQF010000002">
    <property type="protein sequence ID" value="GAA1660345.1"/>
    <property type="molecule type" value="Genomic_DNA"/>
</dbReference>
<dbReference type="Pfam" id="PF01025">
    <property type="entry name" value="GrpE"/>
    <property type="match status" value="1"/>
</dbReference>
<gene>
    <name evidence="2" type="ORF">GCM10009830_01760</name>
</gene>
<proteinExistence type="predicted"/>
<dbReference type="Proteomes" id="UP001499851">
    <property type="component" value="Unassembled WGS sequence"/>
</dbReference>
<evidence type="ECO:0008006" key="4">
    <source>
        <dbReference type="Google" id="ProtNLM"/>
    </source>
</evidence>
<accession>A0ABP4RTL4</accession>
<protein>
    <recommendedName>
        <fullName evidence="4">Nucleotide exchange factor GrpE</fullName>
    </recommendedName>
</protein>
<evidence type="ECO:0000313" key="3">
    <source>
        <dbReference type="Proteomes" id="UP001499851"/>
    </source>
</evidence>
<reference evidence="3" key="1">
    <citation type="journal article" date="2019" name="Int. J. Syst. Evol. Microbiol.">
        <title>The Global Catalogue of Microorganisms (GCM) 10K type strain sequencing project: providing services to taxonomists for standard genome sequencing and annotation.</title>
        <authorList>
            <consortium name="The Broad Institute Genomics Platform"/>
            <consortium name="The Broad Institute Genome Sequencing Center for Infectious Disease"/>
            <person name="Wu L."/>
            <person name="Ma J."/>
        </authorList>
    </citation>
    <scope>NUCLEOTIDE SEQUENCE [LARGE SCALE GENOMIC DNA]</scope>
    <source>
        <strain evidence="3">JCM 16001</strain>
    </source>
</reference>
<comment type="caution">
    <text evidence="2">The sequence shown here is derived from an EMBL/GenBank/DDBJ whole genome shotgun (WGS) entry which is preliminary data.</text>
</comment>
<sequence length="172" mass="18124">MTTGGERATAAEAVLARLEAIESLLVEQAEHLRIESHRKQAIISEQSQRLREAEGGLFRELQLPLVSAMGGLVDRLTGYSGSDAVLAESVREELLEALAMVDIHPVPTGGGFDPALHRAAGTAAEPSLPDGAIVEVWSSGWARGRTVIRHASVVVNKTANSGPPPGRGRPAP</sequence>
<dbReference type="RefSeq" id="WP_344480592.1">
    <property type="nucleotide sequence ID" value="NZ_BAAAQF010000002.1"/>
</dbReference>
<dbReference type="SUPFAM" id="SSF51064">
    <property type="entry name" value="Head domain of nucleotide exchange factor GrpE"/>
    <property type="match status" value="1"/>
</dbReference>
<evidence type="ECO:0000313" key="2">
    <source>
        <dbReference type="EMBL" id="GAA1660345.1"/>
    </source>
</evidence>
<dbReference type="Gene3D" id="2.30.22.10">
    <property type="entry name" value="Head domain of nucleotide exchange factor GrpE"/>
    <property type="match status" value="1"/>
</dbReference>
<evidence type="ECO:0000256" key="1">
    <source>
        <dbReference type="ARBA" id="ARBA00023186"/>
    </source>
</evidence>
<keyword evidence="3" id="KW-1185">Reference proteome</keyword>
<name>A0ABP4RTL4_9ACTN</name>
<dbReference type="InterPro" id="IPR009012">
    <property type="entry name" value="GrpE_head"/>
</dbReference>
<keyword evidence="1" id="KW-0143">Chaperone</keyword>
<organism evidence="2 3">
    <name type="scientific">Glycomyces endophyticus</name>
    <dbReference type="NCBI Taxonomy" id="480996"/>
    <lineage>
        <taxon>Bacteria</taxon>
        <taxon>Bacillati</taxon>
        <taxon>Actinomycetota</taxon>
        <taxon>Actinomycetes</taxon>
        <taxon>Glycomycetales</taxon>
        <taxon>Glycomycetaceae</taxon>
        <taxon>Glycomyces</taxon>
    </lineage>
</organism>
<dbReference type="InterPro" id="IPR000740">
    <property type="entry name" value="GrpE"/>
</dbReference>